<evidence type="ECO:0000259" key="4">
    <source>
        <dbReference type="PROSITE" id="PS50892"/>
    </source>
</evidence>
<dbReference type="CDD" id="cd15873">
    <property type="entry name" value="R-SNARE_STXBP5_6"/>
    <property type="match status" value="1"/>
</dbReference>
<feature type="region of interest" description="Disordered" evidence="3">
    <location>
        <begin position="181"/>
        <end position="229"/>
    </location>
</feature>
<sequence length="352" mass="40346">MTEEDSDSSCNNQVQEELEKRFLELKDELLKVIKQLRKKPKNEKLCRRKEELTESMRAITEMMIQDDKDGEETKRVFEEGETEPKEVSARSSLETTHSVDSSLKASSKSSFTELPCKTESSFVTPLTDTKLQSLRAKSIEISKEIEQIDQLENPSDSDLMKRKSLELELERIAEELLQLEMDEEEDMEERQESATNSSCSPYCVNTKSIEPELPGKSSSGLDRRVDTDSISRNESNSILKKAETGVHKWIQSVVSKNSDNANSSLYDSKHGSTDSDEELWNDSEIKNRYQKGSHRSQSEIRSAVEEARNRLARRGEKLGQLGKNAEEMQNQAKAFMEAASELNRREQRRTWF</sequence>
<dbReference type="GeneID" id="17086152"/>
<feature type="coiled-coil region" evidence="2">
    <location>
        <begin position="15"/>
        <end position="62"/>
    </location>
</feature>
<protein>
    <recommendedName>
        <fullName evidence="4">V-SNARE coiled-coil homology domain-containing protein</fullName>
    </recommendedName>
</protein>
<feature type="region of interest" description="Disordered" evidence="3">
    <location>
        <begin position="257"/>
        <end position="304"/>
    </location>
</feature>
<evidence type="ECO:0000256" key="3">
    <source>
        <dbReference type="SAM" id="MobiDB-lite"/>
    </source>
</evidence>
<feature type="region of interest" description="Disordered" evidence="3">
    <location>
        <begin position="63"/>
        <end position="114"/>
    </location>
</feature>
<feature type="compositionally biased region" description="Low complexity" evidence="3">
    <location>
        <begin position="98"/>
        <end position="110"/>
    </location>
</feature>
<dbReference type="RefSeq" id="XP_005703744.1">
    <property type="nucleotide sequence ID" value="XM_005703687.1"/>
</dbReference>
<accession>M2XUY8</accession>
<dbReference type="Gramene" id="EME27224">
    <property type="protein sequence ID" value="EME27224"/>
    <property type="gene ID" value="Gasu_52050"/>
</dbReference>
<feature type="domain" description="V-SNARE coiled-coil homology" evidence="4">
    <location>
        <begin position="289"/>
        <end position="349"/>
    </location>
</feature>
<evidence type="ECO:0000313" key="5">
    <source>
        <dbReference type="EMBL" id="EME27224.1"/>
    </source>
</evidence>
<dbReference type="KEGG" id="gsl:Gasu_52050"/>
<evidence type="ECO:0000256" key="2">
    <source>
        <dbReference type="SAM" id="Coils"/>
    </source>
</evidence>
<dbReference type="SUPFAM" id="SSF58038">
    <property type="entry name" value="SNARE fusion complex"/>
    <property type="match status" value="1"/>
</dbReference>
<dbReference type="InterPro" id="IPR042855">
    <property type="entry name" value="V_SNARE_CC"/>
</dbReference>
<organism evidence="5 6">
    <name type="scientific">Galdieria sulphuraria</name>
    <name type="common">Red alga</name>
    <dbReference type="NCBI Taxonomy" id="130081"/>
    <lineage>
        <taxon>Eukaryota</taxon>
        <taxon>Rhodophyta</taxon>
        <taxon>Bangiophyceae</taxon>
        <taxon>Galdieriales</taxon>
        <taxon>Galdieriaceae</taxon>
        <taxon>Galdieria</taxon>
    </lineage>
</organism>
<gene>
    <name evidence="5" type="ORF">Gasu_52050</name>
</gene>
<evidence type="ECO:0000256" key="1">
    <source>
        <dbReference type="PROSITE-ProRule" id="PRU00290"/>
    </source>
</evidence>
<feature type="compositionally biased region" description="Polar residues" evidence="3">
    <location>
        <begin position="257"/>
        <end position="266"/>
    </location>
</feature>
<keyword evidence="6" id="KW-1185">Reference proteome</keyword>
<reference evidence="6" key="1">
    <citation type="journal article" date="2013" name="Science">
        <title>Gene transfer from bacteria and archaea facilitated evolution of an extremophilic eukaryote.</title>
        <authorList>
            <person name="Schonknecht G."/>
            <person name="Chen W.H."/>
            <person name="Ternes C.M."/>
            <person name="Barbier G.G."/>
            <person name="Shrestha R.P."/>
            <person name="Stanke M."/>
            <person name="Brautigam A."/>
            <person name="Baker B.J."/>
            <person name="Banfield J.F."/>
            <person name="Garavito R.M."/>
            <person name="Carr K."/>
            <person name="Wilkerson C."/>
            <person name="Rensing S.A."/>
            <person name="Gagneul D."/>
            <person name="Dickenson N.E."/>
            <person name="Oesterhelt C."/>
            <person name="Lercher M.J."/>
            <person name="Weber A.P."/>
        </authorList>
    </citation>
    <scope>NUCLEOTIDE SEQUENCE [LARGE SCALE GENOMIC DNA]</scope>
    <source>
        <strain evidence="6">074W</strain>
    </source>
</reference>
<dbReference type="AlphaFoldDB" id="M2XUY8"/>
<dbReference type="PROSITE" id="PS50892">
    <property type="entry name" value="V_SNARE"/>
    <property type="match status" value="1"/>
</dbReference>
<dbReference type="Gene3D" id="1.20.5.110">
    <property type="match status" value="1"/>
</dbReference>
<feature type="compositionally biased region" description="Polar residues" evidence="3">
    <location>
        <begin position="193"/>
        <end position="208"/>
    </location>
</feature>
<proteinExistence type="predicted"/>
<dbReference type="Proteomes" id="UP000030680">
    <property type="component" value="Unassembled WGS sequence"/>
</dbReference>
<name>M2XUY8_GALSU</name>
<dbReference type="EMBL" id="KB454535">
    <property type="protein sequence ID" value="EME27224.1"/>
    <property type="molecule type" value="Genomic_DNA"/>
</dbReference>
<dbReference type="OrthoDB" id="19944at2759"/>
<evidence type="ECO:0000313" key="6">
    <source>
        <dbReference type="Proteomes" id="UP000030680"/>
    </source>
</evidence>
<keyword evidence="1 2" id="KW-0175">Coiled coil</keyword>
<feature type="compositionally biased region" description="Basic and acidic residues" evidence="3">
    <location>
        <begin position="65"/>
        <end position="88"/>
    </location>
</feature>